<dbReference type="EMBL" id="AMZH03009110">
    <property type="protein sequence ID" value="RRT57556.1"/>
    <property type="molecule type" value="Genomic_DNA"/>
</dbReference>
<dbReference type="AlphaFoldDB" id="A0A426Z0R0"/>
<proteinExistence type="predicted"/>
<dbReference type="Proteomes" id="UP000287651">
    <property type="component" value="Unassembled WGS sequence"/>
</dbReference>
<gene>
    <name evidence="2" type="ORF">B296_00003657</name>
</gene>
<evidence type="ECO:0000256" key="1">
    <source>
        <dbReference type="SAM" id="MobiDB-lite"/>
    </source>
</evidence>
<reference evidence="2 3" key="1">
    <citation type="journal article" date="2014" name="Agronomy (Basel)">
        <title>A Draft Genome Sequence for Ensete ventricosum, the Drought-Tolerant Tree Against Hunger.</title>
        <authorList>
            <person name="Harrison J."/>
            <person name="Moore K.A."/>
            <person name="Paszkiewicz K."/>
            <person name="Jones T."/>
            <person name="Grant M."/>
            <person name="Ambacheew D."/>
            <person name="Muzemil S."/>
            <person name="Studholme D.J."/>
        </authorList>
    </citation>
    <scope>NUCLEOTIDE SEQUENCE [LARGE SCALE GENOMIC DNA]</scope>
</reference>
<evidence type="ECO:0000313" key="2">
    <source>
        <dbReference type="EMBL" id="RRT57556.1"/>
    </source>
</evidence>
<accession>A0A426Z0R0</accession>
<sequence length="116" mass="12667">MCGGATEISPKRRRRRGAMAADEEETGKRHWRRSDDGGESGAIANGVRSPEGSRRGGGWGGKRKGGSADCHQHMPQHTQATEGGPRTRLQINVMSSLFYARPSHAKLLEGDDQEKR</sequence>
<protein>
    <submittedName>
        <fullName evidence="2">Uncharacterized protein</fullName>
    </submittedName>
</protein>
<organism evidence="2 3">
    <name type="scientific">Ensete ventricosum</name>
    <name type="common">Abyssinian banana</name>
    <name type="synonym">Musa ensete</name>
    <dbReference type="NCBI Taxonomy" id="4639"/>
    <lineage>
        <taxon>Eukaryota</taxon>
        <taxon>Viridiplantae</taxon>
        <taxon>Streptophyta</taxon>
        <taxon>Embryophyta</taxon>
        <taxon>Tracheophyta</taxon>
        <taxon>Spermatophyta</taxon>
        <taxon>Magnoliopsida</taxon>
        <taxon>Liliopsida</taxon>
        <taxon>Zingiberales</taxon>
        <taxon>Musaceae</taxon>
        <taxon>Ensete</taxon>
    </lineage>
</organism>
<name>A0A426Z0R0_ENSVE</name>
<evidence type="ECO:0000313" key="3">
    <source>
        <dbReference type="Proteomes" id="UP000287651"/>
    </source>
</evidence>
<comment type="caution">
    <text evidence="2">The sequence shown here is derived from an EMBL/GenBank/DDBJ whole genome shotgun (WGS) entry which is preliminary data.</text>
</comment>
<feature type="region of interest" description="Disordered" evidence="1">
    <location>
        <begin position="1"/>
        <end position="87"/>
    </location>
</feature>